<dbReference type="KEGG" id="pgri:PgNI_02974"/>
<accession>A0A6P8BDA0</accession>
<reference evidence="3" key="2">
    <citation type="submission" date="2019-10" db="EMBL/GenBank/DDBJ databases">
        <authorList>
            <consortium name="NCBI Genome Project"/>
        </authorList>
    </citation>
    <scope>NUCLEOTIDE SEQUENCE</scope>
    <source>
        <strain evidence="3">NI907</strain>
    </source>
</reference>
<organism evidence="2 3">
    <name type="scientific">Pyricularia grisea</name>
    <name type="common">Crabgrass-specific blast fungus</name>
    <name type="synonym">Magnaporthe grisea</name>
    <dbReference type="NCBI Taxonomy" id="148305"/>
    <lineage>
        <taxon>Eukaryota</taxon>
        <taxon>Fungi</taxon>
        <taxon>Dikarya</taxon>
        <taxon>Ascomycota</taxon>
        <taxon>Pezizomycotina</taxon>
        <taxon>Sordariomycetes</taxon>
        <taxon>Sordariomycetidae</taxon>
        <taxon>Magnaporthales</taxon>
        <taxon>Pyriculariaceae</taxon>
        <taxon>Pyricularia</taxon>
    </lineage>
</organism>
<evidence type="ECO:0000313" key="3">
    <source>
        <dbReference type="RefSeq" id="XP_030985167.1"/>
    </source>
</evidence>
<dbReference type="RefSeq" id="XP_030985167.1">
    <property type="nucleotide sequence ID" value="XM_031123030.1"/>
</dbReference>
<dbReference type="AlphaFoldDB" id="A0A6P8BDA0"/>
<evidence type="ECO:0000256" key="1">
    <source>
        <dbReference type="SAM" id="MobiDB-lite"/>
    </source>
</evidence>
<feature type="region of interest" description="Disordered" evidence="1">
    <location>
        <begin position="1"/>
        <end position="43"/>
    </location>
</feature>
<proteinExistence type="predicted"/>
<reference evidence="3" key="1">
    <citation type="journal article" date="2019" name="Mol. Biol. Evol.">
        <title>Blast fungal genomes show frequent chromosomal changes, gene gains and losses, and effector gene turnover.</title>
        <authorList>
            <person name="Gomez Luciano L.B."/>
            <person name="Jason Tsai I."/>
            <person name="Chuma I."/>
            <person name="Tosa Y."/>
            <person name="Chen Y.H."/>
            <person name="Li J.Y."/>
            <person name="Li M.Y."/>
            <person name="Jade Lu M.Y."/>
            <person name="Nakayashiki H."/>
            <person name="Li W.H."/>
        </authorList>
    </citation>
    <scope>NUCLEOTIDE SEQUENCE</scope>
    <source>
        <strain evidence="3">NI907</strain>
    </source>
</reference>
<reference evidence="3" key="3">
    <citation type="submission" date="2025-08" db="UniProtKB">
        <authorList>
            <consortium name="RefSeq"/>
        </authorList>
    </citation>
    <scope>IDENTIFICATION</scope>
    <source>
        <strain evidence="3">NI907</strain>
    </source>
</reference>
<name>A0A6P8BDA0_PYRGI</name>
<dbReference type="Proteomes" id="UP000515153">
    <property type="component" value="Unplaced"/>
</dbReference>
<keyword evidence="2" id="KW-1185">Reference proteome</keyword>
<sequence length="110" mass="12189">MGWAAVSVPQNRGPLQPHRLFRHGRRDQAKQSGGTQPGKHVIQTQKENSCLICWMSIAAGLKTDDAHTWAEIPKTKLIGGTTAALSVLLQYIQSPVKFCFGAPRLHNIYR</sequence>
<evidence type="ECO:0000313" key="2">
    <source>
        <dbReference type="Proteomes" id="UP000515153"/>
    </source>
</evidence>
<protein>
    <submittedName>
        <fullName evidence="3">Uncharacterized protein</fullName>
    </submittedName>
</protein>
<dbReference type="GeneID" id="41957941"/>
<gene>
    <name evidence="3" type="ORF">PgNI_02974</name>
</gene>